<dbReference type="KEGG" id="tpla:ElP_76380"/>
<name>A0A518HFW1_9BACT</name>
<reference evidence="1 2" key="1">
    <citation type="submission" date="2019-02" db="EMBL/GenBank/DDBJ databases">
        <title>Deep-cultivation of Planctomycetes and their phenomic and genomic characterization uncovers novel biology.</title>
        <authorList>
            <person name="Wiegand S."/>
            <person name="Jogler M."/>
            <person name="Boedeker C."/>
            <person name="Pinto D."/>
            <person name="Vollmers J."/>
            <person name="Rivas-Marin E."/>
            <person name="Kohn T."/>
            <person name="Peeters S.H."/>
            <person name="Heuer A."/>
            <person name="Rast P."/>
            <person name="Oberbeckmann S."/>
            <person name="Bunk B."/>
            <person name="Jeske O."/>
            <person name="Meyerdierks A."/>
            <person name="Storesund J.E."/>
            <person name="Kallscheuer N."/>
            <person name="Luecker S."/>
            <person name="Lage O.M."/>
            <person name="Pohl T."/>
            <person name="Merkel B.J."/>
            <person name="Hornburger P."/>
            <person name="Mueller R.-W."/>
            <person name="Bruemmer F."/>
            <person name="Labrenz M."/>
            <person name="Spormann A.M."/>
            <person name="Op den Camp H."/>
            <person name="Overmann J."/>
            <person name="Amann R."/>
            <person name="Jetten M.S.M."/>
            <person name="Mascher T."/>
            <person name="Medema M.H."/>
            <person name="Devos D.P."/>
            <person name="Kaster A.-K."/>
            <person name="Ovreas L."/>
            <person name="Rohde M."/>
            <person name="Galperin M.Y."/>
            <person name="Jogler C."/>
        </authorList>
    </citation>
    <scope>NUCLEOTIDE SEQUENCE [LARGE SCALE GENOMIC DNA]</scope>
    <source>
        <strain evidence="1 2">ElP</strain>
        <plasmid evidence="2">pelp_5</plasmid>
    </source>
</reference>
<protein>
    <recommendedName>
        <fullName evidence="3">DUF433 domain-containing protein</fullName>
    </recommendedName>
</protein>
<dbReference type="PANTHER" id="PTHR34849:SF4">
    <property type="entry name" value="SLR1209 PROTEIN"/>
    <property type="match status" value="1"/>
</dbReference>
<dbReference type="AlphaFoldDB" id="A0A518HFW1"/>
<dbReference type="EMBL" id="CP036431">
    <property type="protein sequence ID" value="QDV39666.1"/>
    <property type="molecule type" value="Genomic_DNA"/>
</dbReference>
<dbReference type="InterPro" id="IPR036388">
    <property type="entry name" value="WH-like_DNA-bd_sf"/>
</dbReference>
<sequence>MPDELMTREVERLIAGLGAGIESSPEVCGGEPCVAGTRITVRTLEQYRRQGLTEAQLLDAYPALRATDLVNAWAYVAAHPGEVERLIREDEEA</sequence>
<dbReference type="Gene3D" id="1.10.10.10">
    <property type="entry name" value="Winged helix-like DNA-binding domain superfamily/Winged helix DNA-binding domain"/>
    <property type="match status" value="1"/>
</dbReference>
<dbReference type="SUPFAM" id="SSF46689">
    <property type="entry name" value="Homeodomain-like"/>
    <property type="match status" value="1"/>
</dbReference>
<proteinExistence type="predicted"/>
<dbReference type="InterPro" id="IPR007367">
    <property type="entry name" value="DUF433"/>
</dbReference>
<evidence type="ECO:0000313" key="1">
    <source>
        <dbReference type="EMBL" id="QDV39666.1"/>
    </source>
</evidence>
<evidence type="ECO:0000313" key="2">
    <source>
        <dbReference type="Proteomes" id="UP000317835"/>
    </source>
</evidence>
<organism evidence="1 2">
    <name type="scientific">Tautonia plasticadhaerens</name>
    <dbReference type="NCBI Taxonomy" id="2527974"/>
    <lineage>
        <taxon>Bacteria</taxon>
        <taxon>Pseudomonadati</taxon>
        <taxon>Planctomycetota</taxon>
        <taxon>Planctomycetia</taxon>
        <taxon>Isosphaerales</taxon>
        <taxon>Isosphaeraceae</taxon>
        <taxon>Tautonia</taxon>
    </lineage>
</organism>
<dbReference type="InterPro" id="IPR009057">
    <property type="entry name" value="Homeodomain-like_sf"/>
</dbReference>
<gene>
    <name evidence="1" type="ORF">ElP_76380</name>
</gene>
<accession>A0A518HFW1</accession>
<evidence type="ECO:0008006" key="3">
    <source>
        <dbReference type="Google" id="ProtNLM"/>
    </source>
</evidence>
<keyword evidence="2" id="KW-1185">Reference proteome</keyword>
<keyword evidence="1" id="KW-0614">Plasmid</keyword>
<dbReference type="Proteomes" id="UP000317835">
    <property type="component" value="Plasmid pElP_5"/>
</dbReference>
<dbReference type="RefSeq" id="WP_231749959.1">
    <property type="nucleotide sequence ID" value="NZ_CP036431.1"/>
</dbReference>
<dbReference type="PANTHER" id="PTHR34849">
    <property type="entry name" value="SSL5025 PROTEIN"/>
    <property type="match status" value="1"/>
</dbReference>
<dbReference type="Pfam" id="PF04255">
    <property type="entry name" value="DUF433"/>
    <property type="match status" value="1"/>
</dbReference>
<geneLocation type="plasmid" evidence="2">
    <name>pelp_5</name>
</geneLocation>